<proteinExistence type="predicted"/>
<reference evidence="1 2" key="1">
    <citation type="journal article" date="2018" name="Sci. Rep.">
        <title>Genomic signatures of local adaptation to the degree of environmental predictability in rotifers.</title>
        <authorList>
            <person name="Franch-Gras L."/>
            <person name="Hahn C."/>
            <person name="Garcia-Roger E.M."/>
            <person name="Carmona M.J."/>
            <person name="Serra M."/>
            <person name="Gomez A."/>
        </authorList>
    </citation>
    <scope>NUCLEOTIDE SEQUENCE [LARGE SCALE GENOMIC DNA]</scope>
    <source>
        <strain evidence="1">HYR1</strain>
    </source>
</reference>
<dbReference type="Proteomes" id="UP000276133">
    <property type="component" value="Unassembled WGS sequence"/>
</dbReference>
<evidence type="ECO:0000313" key="2">
    <source>
        <dbReference type="Proteomes" id="UP000276133"/>
    </source>
</evidence>
<gene>
    <name evidence="1" type="ORF">BpHYR1_039592</name>
</gene>
<comment type="caution">
    <text evidence="1">The sequence shown here is derived from an EMBL/GenBank/DDBJ whole genome shotgun (WGS) entry which is preliminary data.</text>
</comment>
<accession>A0A3M7Q8T6</accession>
<organism evidence="1 2">
    <name type="scientific">Brachionus plicatilis</name>
    <name type="common">Marine rotifer</name>
    <name type="synonym">Brachionus muelleri</name>
    <dbReference type="NCBI Taxonomy" id="10195"/>
    <lineage>
        <taxon>Eukaryota</taxon>
        <taxon>Metazoa</taxon>
        <taxon>Spiralia</taxon>
        <taxon>Gnathifera</taxon>
        <taxon>Rotifera</taxon>
        <taxon>Eurotatoria</taxon>
        <taxon>Monogononta</taxon>
        <taxon>Pseudotrocha</taxon>
        <taxon>Ploima</taxon>
        <taxon>Brachionidae</taxon>
        <taxon>Brachionus</taxon>
    </lineage>
</organism>
<protein>
    <submittedName>
        <fullName evidence="1">Uncharacterized protein</fullName>
    </submittedName>
</protein>
<name>A0A3M7Q8T6_BRAPC</name>
<dbReference type="AlphaFoldDB" id="A0A3M7Q8T6"/>
<dbReference type="EMBL" id="REGN01007068">
    <property type="protein sequence ID" value="RNA07375.1"/>
    <property type="molecule type" value="Genomic_DNA"/>
</dbReference>
<evidence type="ECO:0000313" key="1">
    <source>
        <dbReference type="EMBL" id="RNA07375.1"/>
    </source>
</evidence>
<sequence>MYASIFRTDNGYNSPNLVDQLKFNSEREISFNLRNQNQLTEPKALRKYGENTFVIIEIIS</sequence>
<keyword evidence="2" id="KW-1185">Reference proteome</keyword>